<sequence>MQKIYSKKSFNQPENKEPKAETVKFLLDYSKALKVTVYKNLEFETLLN</sequence>
<evidence type="ECO:0000313" key="2">
    <source>
        <dbReference type="Proteomes" id="UP001589590"/>
    </source>
</evidence>
<reference evidence="1 2" key="1">
    <citation type="submission" date="2024-09" db="EMBL/GenBank/DDBJ databases">
        <authorList>
            <person name="Sun Q."/>
            <person name="Mori K."/>
        </authorList>
    </citation>
    <scope>NUCLEOTIDE SEQUENCE [LARGE SCALE GENOMIC DNA]</scope>
    <source>
        <strain evidence="1 2">CECT 8300</strain>
    </source>
</reference>
<gene>
    <name evidence="1" type="ORF">ACFFU1_07720</name>
</gene>
<dbReference type="Proteomes" id="UP001589590">
    <property type="component" value="Unassembled WGS sequence"/>
</dbReference>
<accession>A0ABV5GYS4</accession>
<keyword evidence="2" id="KW-1185">Reference proteome</keyword>
<proteinExistence type="predicted"/>
<evidence type="ECO:0000313" key="1">
    <source>
        <dbReference type="EMBL" id="MFB9104782.1"/>
    </source>
</evidence>
<protein>
    <submittedName>
        <fullName evidence="1">Uncharacterized protein</fullName>
    </submittedName>
</protein>
<dbReference type="EMBL" id="JBHMFA010000005">
    <property type="protein sequence ID" value="MFB9104782.1"/>
    <property type="molecule type" value="Genomic_DNA"/>
</dbReference>
<dbReference type="RefSeq" id="WP_290273298.1">
    <property type="nucleotide sequence ID" value="NZ_JAUFQP010000013.1"/>
</dbReference>
<comment type="caution">
    <text evidence="1">The sequence shown here is derived from an EMBL/GenBank/DDBJ whole genome shotgun (WGS) entry which is preliminary data.</text>
</comment>
<organism evidence="1 2">
    <name type="scientific">Algibacter miyuki</name>
    <dbReference type="NCBI Taxonomy" id="1306933"/>
    <lineage>
        <taxon>Bacteria</taxon>
        <taxon>Pseudomonadati</taxon>
        <taxon>Bacteroidota</taxon>
        <taxon>Flavobacteriia</taxon>
        <taxon>Flavobacteriales</taxon>
        <taxon>Flavobacteriaceae</taxon>
        <taxon>Algibacter</taxon>
    </lineage>
</organism>
<name>A0ABV5GYS4_9FLAO</name>